<feature type="chain" id="PRO_5041931619" evidence="2">
    <location>
        <begin position="19"/>
        <end position="101"/>
    </location>
</feature>
<name>A0AAF0Y4M9_9TREE</name>
<evidence type="ECO:0000313" key="3">
    <source>
        <dbReference type="EMBL" id="WOO79337.1"/>
    </source>
</evidence>
<dbReference type="Proteomes" id="UP000827549">
    <property type="component" value="Chromosome 2"/>
</dbReference>
<sequence>MKTTTIVTALAVASIATAAPTPANPDAALEKKGADPNANSDDTFTHILVERIEKVYDRAGGNGGEGGQGGKGGPVGPGGSTSCLEKHPITKECLKSICGQQ</sequence>
<dbReference type="EMBL" id="CP086715">
    <property type="protein sequence ID" value="WOO79337.1"/>
    <property type="molecule type" value="Genomic_DNA"/>
</dbReference>
<feature type="region of interest" description="Disordered" evidence="1">
    <location>
        <begin position="21"/>
        <end position="43"/>
    </location>
</feature>
<reference evidence="3" key="1">
    <citation type="submission" date="2023-10" db="EMBL/GenBank/DDBJ databases">
        <authorList>
            <person name="Noh H."/>
        </authorList>
    </citation>
    <scope>NUCLEOTIDE SEQUENCE</scope>
    <source>
        <strain evidence="3">DUCC4014</strain>
    </source>
</reference>
<evidence type="ECO:0000313" key="4">
    <source>
        <dbReference type="Proteomes" id="UP000827549"/>
    </source>
</evidence>
<feature type="compositionally biased region" description="Gly residues" evidence="1">
    <location>
        <begin position="60"/>
        <end position="79"/>
    </location>
</feature>
<dbReference type="RefSeq" id="XP_062625369.1">
    <property type="nucleotide sequence ID" value="XM_062769385.1"/>
</dbReference>
<feature type="region of interest" description="Disordered" evidence="1">
    <location>
        <begin position="58"/>
        <end position="85"/>
    </location>
</feature>
<keyword evidence="2" id="KW-0732">Signal</keyword>
<dbReference type="AlphaFoldDB" id="A0AAF0Y4M9"/>
<evidence type="ECO:0000256" key="1">
    <source>
        <dbReference type="SAM" id="MobiDB-lite"/>
    </source>
</evidence>
<accession>A0AAF0Y4M9</accession>
<proteinExistence type="predicted"/>
<protein>
    <submittedName>
        <fullName evidence="3">Uncharacterized protein</fullName>
    </submittedName>
</protein>
<evidence type="ECO:0000256" key="2">
    <source>
        <dbReference type="SAM" id="SignalP"/>
    </source>
</evidence>
<gene>
    <name evidence="3" type="ORF">LOC62_02G002861</name>
</gene>
<dbReference type="GeneID" id="87806108"/>
<organism evidence="3 4">
    <name type="scientific">Vanrija pseudolonga</name>
    <dbReference type="NCBI Taxonomy" id="143232"/>
    <lineage>
        <taxon>Eukaryota</taxon>
        <taxon>Fungi</taxon>
        <taxon>Dikarya</taxon>
        <taxon>Basidiomycota</taxon>
        <taxon>Agaricomycotina</taxon>
        <taxon>Tremellomycetes</taxon>
        <taxon>Trichosporonales</taxon>
        <taxon>Trichosporonaceae</taxon>
        <taxon>Vanrija</taxon>
    </lineage>
</organism>
<keyword evidence="4" id="KW-1185">Reference proteome</keyword>
<feature type="signal peptide" evidence="2">
    <location>
        <begin position="1"/>
        <end position="18"/>
    </location>
</feature>